<feature type="non-terminal residue" evidence="2">
    <location>
        <position position="161"/>
    </location>
</feature>
<dbReference type="PANTHER" id="PTHR47843:SF2">
    <property type="entry name" value="BTB DOMAIN-CONTAINING PROTEIN"/>
    <property type="match status" value="1"/>
</dbReference>
<sequence length="161" mass="17917">GSSRNQVLSFGPNPTALGERNILVFRLWLQAPHYGPSNGMAATTSLHVMQDQFECIKIDGEPVKILVGAKSKSAYVHDPLIRAHSKFFGNAPSGNWRESQKRCFRLPEDYPETFRLYLHWVYSRHVSTGNGDTSAASKSPKLIVSARSLLTPSLKTLFSMP</sequence>
<dbReference type="SUPFAM" id="SSF54695">
    <property type="entry name" value="POZ domain"/>
    <property type="match status" value="1"/>
</dbReference>
<dbReference type="PANTHER" id="PTHR47843">
    <property type="entry name" value="BTB DOMAIN-CONTAINING PROTEIN-RELATED"/>
    <property type="match status" value="1"/>
</dbReference>
<name>A0A8E2DZV5_9PEZI</name>
<dbReference type="AlphaFoldDB" id="A0A8E2DZV5"/>
<dbReference type="InterPro" id="IPR000210">
    <property type="entry name" value="BTB/POZ_dom"/>
</dbReference>
<dbReference type="CDD" id="cd18186">
    <property type="entry name" value="BTB_POZ_ZBTB_KLHL-like"/>
    <property type="match status" value="1"/>
</dbReference>
<gene>
    <name evidence="2" type="ORF">K432DRAFT_468508</name>
</gene>
<organism evidence="2 3">
    <name type="scientific">Lepidopterella palustris CBS 459.81</name>
    <dbReference type="NCBI Taxonomy" id="1314670"/>
    <lineage>
        <taxon>Eukaryota</taxon>
        <taxon>Fungi</taxon>
        <taxon>Dikarya</taxon>
        <taxon>Ascomycota</taxon>
        <taxon>Pezizomycotina</taxon>
        <taxon>Dothideomycetes</taxon>
        <taxon>Pleosporomycetidae</taxon>
        <taxon>Mytilinidiales</taxon>
        <taxon>Argynnaceae</taxon>
        <taxon>Lepidopterella</taxon>
    </lineage>
</organism>
<feature type="domain" description="BTB" evidence="1">
    <location>
        <begin position="61"/>
        <end position="130"/>
    </location>
</feature>
<dbReference type="Proteomes" id="UP000250266">
    <property type="component" value="Unassembled WGS sequence"/>
</dbReference>
<dbReference type="InterPro" id="IPR011333">
    <property type="entry name" value="SKP1/BTB/POZ_sf"/>
</dbReference>
<accession>A0A8E2DZV5</accession>
<reference evidence="2 3" key="1">
    <citation type="journal article" date="2016" name="Nat. Commun.">
        <title>Ectomycorrhizal ecology is imprinted in the genome of the dominant symbiotic fungus Cenococcum geophilum.</title>
        <authorList>
            <consortium name="DOE Joint Genome Institute"/>
            <person name="Peter M."/>
            <person name="Kohler A."/>
            <person name="Ohm R.A."/>
            <person name="Kuo A."/>
            <person name="Krutzmann J."/>
            <person name="Morin E."/>
            <person name="Arend M."/>
            <person name="Barry K.W."/>
            <person name="Binder M."/>
            <person name="Choi C."/>
            <person name="Clum A."/>
            <person name="Copeland A."/>
            <person name="Grisel N."/>
            <person name="Haridas S."/>
            <person name="Kipfer T."/>
            <person name="LaButti K."/>
            <person name="Lindquist E."/>
            <person name="Lipzen A."/>
            <person name="Maire R."/>
            <person name="Meier B."/>
            <person name="Mihaltcheva S."/>
            <person name="Molinier V."/>
            <person name="Murat C."/>
            <person name="Poggeler S."/>
            <person name="Quandt C.A."/>
            <person name="Sperisen C."/>
            <person name="Tritt A."/>
            <person name="Tisserant E."/>
            <person name="Crous P.W."/>
            <person name="Henrissat B."/>
            <person name="Nehls U."/>
            <person name="Egli S."/>
            <person name="Spatafora J.W."/>
            <person name="Grigoriev I.V."/>
            <person name="Martin F.M."/>
        </authorList>
    </citation>
    <scope>NUCLEOTIDE SEQUENCE [LARGE SCALE GENOMIC DNA]</scope>
    <source>
        <strain evidence="2 3">CBS 459.81</strain>
    </source>
</reference>
<evidence type="ECO:0000313" key="2">
    <source>
        <dbReference type="EMBL" id="OCK74751.1"/>
    </source>
</evidence>
<dbReference type="Gene3D" id="3.30.710.10">
    <property type="entry name" value="Potassium Channel Kv1.1, Chain A"/>
    <property type="match status" value="1"/>
</dbReference>
<dbReference type="OrthoDB" id="194443at2759"/>
<dbReference type="EMBL" id="KV745422">
    <property type="protein sequence ID" value="OCK74751.1"/>
    <property type="molecule type" value="Genomic_DNA"/>
</dbReference>
<evidence type="ECO:0000259" key="1">
    <source>
        <dbReference type="PROSITE" id="PS50097"/>
    </source>
</evidence>
<evidence type="ECO:0000313" key="3">
    <source>
        <dbReference type="Proteomes" id="UP000250266"/>
    </source>
</evidence>
<dbReference type="PROSITE" id="PS50097">
    <property type="entry name" value="BTB"/>
    <property type="match status" value="1"/>
</dbReference>
<keyword evidence="3" id="KW-1185">Reference proteome</keyword>
<protein>
    <recommendedName>
        <fullName evidence="1">BTB domain-containing protein</fullName>
    </recommendedName>
</protein>
<proteinExistence type="predicted"/>